<dbReference type="AlphaFoldDB" id="A0AAE0EZM6"/>
<dbReference type="EMBL" id="LGRX02029571">
    <property type="protein sequence ID" value="KAK3246681.1"/>
    <property type="molecule type" value="Genomic_DNA"/>
</dbReference>
<dbReference type="PANTHER" id="PTHR48027">
    <property type="entry name" value="HETEROGENEOUS NUCLEAR RIBONUCLEOPROTEIN 87F-RELATED"/>
    <property type="match status" value="1"/>
</dbReference>
<dbReference type="PROSITE" id="PS50102">
    <property type="entry name" value="RRM"/>
    <property type="match status" value="1"/>
</dbReference>
<dbReference type="InterPro" id="IPR000504">
    <property type="entry name" value="RRM_dom"/>
</dbReference>
<dbReference type="InterPro" id="IPR048289">
    <property type="entry name" value="RRM2_NsCP33-like"/>
</dbReference>
<dbReference type="Pfam" id="PF00076">
    <property type="entry name" value="RRM_1"/>
    <property type="match status" value="1"/>
</dbReference>
<evidence type="ECO:0000259" key="4">
    <source>
        <dbReference type="PROSITE" id="PS50102"/>
    </source>
</evidence>
<dbReference type="CDD" id="cd21608">
    <property type="entry name" value="RRM2_NsCP33_like"/>
    <property type="match status" value="1"/>
</dbReference>
<evidence type="ECO:0000256" key="1">
    <source>
        <dbReference type="ARBA" id="ARBA00022884"/>
    </source>
</evidence>
<accession>A0AAE0EZM6</accession>
<evidence type="ECO:0000313" key="6">
    <source>
        <dbReference type="Proteomes" id="UP001190700"/>
    </source>
</evidence>
<proteinExistence type="predicted"/>
<sequence>MGDEFKCFVGGLSFDTDDHSLKEAFGRFGEVFDAKVIMDRETGRSRGFGFVTFTNNNDMDRAIGEMDGQEVDGRNIRVNKSNPREGGKGKGGGKGGYEDRGFGGGKGGGYGGDRYGGGKGGGYGGRDDRYGGGKGGDRYGDRGGYGGDRGGYGGDRGGLWWRPWGLWWRPWGAMVATVGGATVATVEVVAIEDMPIGEETAMVVARAQVTVATVGHTRKVEETRMVVVPEGTLAGKVTPVVKPTAVAMLPEQLATLTPEGTEELQVVTKHQLQDTVVVAAAAAMDRNPRIATAEITVLHLIKRSETSFIIFLQLFLEVLASHEKTFFSL</sequence>
<dbReference type="InterPro" id="IPR012677">
    <property type="entry name" value="Nucleotide-bd_a/b_plait_sf"/>
</dbReference>
<evidence type="ECO:0000256" key="3">
    <source>
        <dbReference type="SAM" id="MobiDB-lite"/>
    </source>
</evidence>
<feature type="compositionally biased region" description="Basic and acidic residues" evidence="3">
    <location>
        <begin position="125"/>
        <end position="141"/>
    </location>
</feature>
<dbReference type="InterPro" id="IPR035979">
    <property type="entry name" value="RBD_domain_sf"/>
</dbReference>
<organism evidence="5 6">
    <name type="scientific">Cymbomonas tetramitiformis</name>
    <dbReference type="NCBI Taxonomy" id="36881"/>
    <lineage>
        <taxon>Eukaryota</taxon>
        <taxon>Viridiplantae</taxon>
        <taxon>Chlorophyta</taxon>
        <taxon>Pyramimonadophyceae</taxon>
        <taxon>Pyramimonadales</taxon>
        <taxon>Pyramimonadaceae</taxon>
        <taxon>Cymbomonas</taxon>
    </lineage>
</organism>
<evidence type="ECO:0000256" key="2">
    <source>
        <dbReference type="PROSITE-ProRule" id="PRU00176"/>
    </source>
</evidence>
<dbReference type="SUPFAM" id="SSF54928">
    <property type="entry name" value="RNA-binding domain, RBD"/>
    <property type="match status" value="1"/>
</dbReference>
<evidence type="ECO:0000313" key="5">
    <source>
        <dbReference type="EMBL" id="KAK3246681.1"/>
    </source>
</evidence>
<gene>
    <name evidence="5" type="ORF">CYMTET_43789</name>
</gene>
<feature type="domain" description="RRM" evidence="4">
    <location>
        <begin position="5"/>
        <end position="83"/>
    </location>
</feature>
<reference evidence="5 6" key="1">
    <citation type="journal article" date="2015" name="Genome Biol. Evol.">
        <title>Comparative Genomics of a Bacterivorous Green Alga Reveals Evolutionary Causalities and Consequences of Phago-Mixotrophic Mode of Nutrition.</title>
        <authorList>
            <person name="Burns J.A."/>
            <person name="Paasch A."/>
            <person name="Narechania A."/>
            <person name="Kim E."/>
        </authorList>
    </citation>
    <scope>NUCLEOTIDE SEQUENCE [LARGE SCALE GENOMIC DNA]</scope>
    <source>
        <strain evidence="5 6">PLY_AMNH</strain>
    </source>
</reference>
<dbReference type="InterPro" id="IPR052462">
    <property type="entry name" value="SLIRP/GR-RBP-like"/>
</dbReference>
<feature type="compositionally biased region" description="Gly residues" evidence="3">
    <location>
        <begin position="115"/>
        <end position="124"/>
    </location>
</feature>
<feature type="region of interest" description="Disordered" evidence="3">
    <location>
        <begin position="115"/>
        <end position="145"/>
    </location>
</feature>
<dbReference type="Gene3D" id="3.30.70.330">
    <property type="match status" value="1"/>
</dbReference>
<dbReference type="Proteomes" id="UP001190700">
    <property type="component" value="Unassembled WGS sequence"/>
</dbReference>
<dbReference type="SMART" id="SM00360">
    <property type="entry name" value="RRM"/>
    <property type="match status" value="1"/>
</dbReference>
<name>A0AAE0EZM6_9CHLO</name>
<dbReference type="GO" id="GO:0003723">
    <property type="term" value="F:RNA binding"/>
    <property type="evidence" value="ECO:0007669"/>
    <property type="project" value="UniProtKB-UniRule"/>
</dbReference>
<keyword evidence="1 2" id="KW-0694">RNA-binding</keyword>
<feature type="region of interest" description="Disordered" evidence="3">
    <location>
        <begin position="76"/>
        <end position="100"/>
    </location>
</feature>
<protein>
    <recommendedName>
        <fullName evidence="4">RRM domain-containing protein</fullName>
    </recommendedName>
</protein>
<keyword evidence="6" id="KW-1185">Reference proteome</keyword>
<comment type="caution">
    <text evidence="5">The sequence shown here is derived from an EMBL/GenBank/DDBJ whole genome shotgun (WGS) entry which is preliminary data.</text>
</comment>